<dbReference type="UniPathway" id="UPA00299"/>
<dbReference type="InterPro" id="IPR003337">
    <property type="entry name" value="Trehalose_PPase"/>
</dbReference>
<dbReference type="Pfam" id="PF02358">
    <property type="entry name" value="Trehalose_PPase"/>
    <property type="match status" value="1"/>
</dbReference>
<sequence length="290" mass="29618">MSEQHAPMNIAELGRGLEPSLRRALVRVASVETLLVACDYDGTLAPIVDDPAEARPQPRAMEVLGELAGTAGTWASLVSGRSLQQLIELSGPPATVGLVGSHGAEHLAPLGSNGRVGSDPAVASGDPGVSGHHDAESAALLEALIADVADEVSRLPGSRLEPKPVGVAFHYRQADQSVAAKTADALIERLSARPGVHVRVGKMVAEFAVDGADKGQALLRLIGQTGPDATVFVGDDVTDEDGFAVLGEGDLGIKVGAGETAASHRVASPADVVEVLSVLAQLRRAGAGIE</sequence>
<dbReference type="NCBIfam" id="TIGR01484">
    <property type="entry name" value="HAD-SF-IIB"/>
    <property type="match status" value="1"/>
</dbReference>
<dbReference type="AlphaFoldDB" id="R4Z5J1"/>
<dbReference type="NCBIfam" id="TIGR00685">
    <property type="entry name" value="T6PP"/>
    <property type="match status" value="1"/>
</dbReference>
<evidence type="ECO:0000256" key="2">
    <source>
        <dbReference type="ARBA" id="ARBA00005199"/>
    </source>
</evidence>
<gene>
    <name evidence="8" type="ORF">BN381_30003</name>
</gene>
<dbReference type="PANTHER" id="PTHR43768">
    <property type="entry name" value="TREHALOSE 6-PHOSPHATE PHOSPHATASE"/>
    <property type="match status" value="1"/>
</dbReference>
<keyword evidence="6" id="KW-0460">Magnesium</keyword>
<evidence type="ECO:0000256" key="4">
    <source>
        <dbReference type="ARBA" id="ARBA00022801"/>
    </source>
</evidence>
<dbReference type="InterPro" id="IPR036412">
    <property type="entry name" value="HAD-like_sf"/>
</dbReference>
<comment type="catalytic activity">
    <reaction evidence="1 6">
        <text>alpha,alpha-trehalose 6-phosphate + H2O = alpha,alpha-trehalose + phosphate</text>
        <dbReference type="Rhea" id="RHEA:23420"/>
        <dbReference type="ChEBI" id="CHEBI:15377"/>
        <dbReference type="ChEBI" id="CHEBI:16551"/>
        <dbReference type="ChEBI" id="CHEBI:43474"/>
        <dbReference type="ChEBI" id="CHEBI:58429"/>
        <dbReference type="EC" id="3.1.3.12"/>
    </reaction>
</comment>
<keyword evidence="4 6" id="KW-0378">Hydrolase</keyword>
<protein>
    <recommendedName>
        <fullName evidence="6">Trehalose 6-phosphate phosphatase</fullName>
        <ecNumber evidence="6">3.1.3.12</ecNumber>
    </recommendedName>
</protein>
<dbReference type="InterPro" id="IPR006379">
    <property type="entry name" value="HAD-SF_hydro_IIB"/>
</dbReference>
<dbReference type="Gene3D" id="3.40.50.1000">
    <property type="entry name" value="HAD superfamily/HAD-like"/>
    <property type="match status" value="1"/>
</dbReference>
<proteinExistence type="inferred from homology"/>
<accession>R4Z5J1</accession>
<name>R4Z5J1_9ACTN</name>
<comment type="pathway">
    <text evidence="2 6">Glycan biosynthesis; trehalose biosynthesis.</text>
</comment>
<evidence type="ECO:0000256" key="7">
    <source>
        <dbReference type="SAM" id="MobiDB-lite"/>
    </source>
</evidence>
<dbReference type="GO" id="GO:0046872">
    <property type="term" value="F:metal ion binding"/>
    <property type="evidence" value="ECO:0007669"/>
    <property type="project" value="UniProtKB-KW"/>
</dbReference>
<dbReference type="HOGENOM" id="CLU_037265_2_1_11"/>
<evidence type="ECO:0000256" key="3">
    <source>
        <dbReference type="ARBA" id="ARBA00008770"/>
    </source>
</evidence>
<comment type="function">
    <text evidence="5 6">Removes the phosphate from trehalose 6-phosphate to produce free trehalose.</text>
</comment>
<evidence type="ECO:0000313" key="8">
    <source>
        <dbReference type="EMBL" id="CCM63807.1"/>
    </source>
</evidence>
<dbReference type="eggNOG" id="COG1877">
    <property type="taxonomic scope" value="Bacteria"/>
</dbReference>
<dbReference type="CDD" id="cd01627">
    <property type="entry name" value="HAD_TPP"/>
    <property type="match status" value="1"/>
</dbReference>
<dbReference type="InterPro" id="IPR023214">
    <property type="entry name" value="HAD_sf"/>
</dbReference>
<dbReference type="GO" id="GO:0004805">
    <property type="term" value="F:trehalose-phosphatase activity"/>
    <property type="evidence" value="ECO:0007669"/>
    <property type="project" value="UniProtKB-EC"/>
</dbReference>
<evidence type="ECO:0000313" key="9">
    <source>
        <dbReference type="Proteomes" id="UP000018291"/>
    </source>
</evidence>
<keyword evidence="6" id="KW-0479">Metal-binding</keyword>
<comment type="caution">
    <text evidence="8">The sequence shown here is derived from an EMBL/GenBank/DDBJ whole genome shotgun (WGS) entry which is preliminary data.</text>
</comment>
<evidence type="ECO:0000256" key="1">
    <source>
        <dbReference type="ARBA" id="ARBA00000500"/>
    </source>
</evidence>
<dbReference type="PANTHER" id="PTHR43768:SF3">
    <property type="entry name" value="TREHALOSE 6-PHOSPHATE PHOSPHATASE"/>
    <property type="match status" value="1"/>
</dbReference>
<evidence type="ECO:0000256" key="6">
    <source>
        <dbReference type="RuleBase" id="RU361117"/>
    </source>
</evidence>
<dbReference type="InterPro" id="IPR044651">
    <property type="entry name" value="OTSB-like"/>
</dbReference>
<dbReference type="SUPFAM" id="SSF56784">
    <property type="entry name" value="HAD-like"/>
    <property type="match status" value="1"/>
</dbReference>
<dbReference type="EC" id="3.1.3.12" evidence="6"/>
<comment type="similarity">
    <text evidence="3 6">Belongs to the trehalose phosphatase family.</text>
</comment>
<dbReference type="EMBL" id="CANL01000023">
    <property type="protein sequence ID" value="CCM63807.1"/>
    <property type="molecule type" value="Genomic_DNA"/>
</dbReference>
<dbReference type="STRING" id="1229780.BN381_30003"/>
<dbReference type="Gene3D" id="3.30.70.1020">
    <property type="entry name" value="Trehalose-6-phosphate phosphatase related protein, domain 2"/>
    <property type="match status" value="1"/>
</dbReference>
<comment type="cofactor">
    <cofactor evidence="6">
        <name>Mg(2+)</name>
        <dbReference type="ChEBI" id="CHEBI:18420"/>
    </cofactor>
</comment>
<organism evidence="8 9">
    <name type="scientific">Candidatus Neomicrothrix parvicella RN1</name>
    <dbReference type="NCBI Taxonomy" id="1229780"/>
    <lineage>
        <taxon>Bacteria</taxon>
        <taxon>Bacillati</taxon>
        <taxon>Actinomycetota</taxon>
        <taxon>Acidimicrobiia</taxon>
        <taxon>Acidimicrobiales</taxon>
        <taxon>Microthrixaceae</taxon>
        <taxon>Candidatus Neomicrothrix</taxon>
    </lineage>
</organism>
<reference evidence="8 9" key="1">
    <citation type="journal article" date="2013" name="ISME J.">
        <title>Metabolic model for the filamentous 'Candidatus Microthrix parvicella' based on genomic and metagenomic analyses.</title>
        <authorList>
            <person name="Jon McIlroy S."/>
            <person name="Kristiansen R."/>
            <person name="Albertsen M."/>
            <person name="Michael Karst S."/>
            <person name="Rossetti S."/>
            <person name="Lund Nielsen J."/>
            <person name="Tandoi V."/>
            <person name="James Seviour R."/>
            <person name="Nielsen P.H."/>
        </authorList>
    </citation>
    <scope>NUCLEOTIDE SEQUENCE [LARGE SCALE GENOMIC DNA]</scope>
    <source>
        <strain evidence="8 9">RN1</strain>
    </source>
</reference>
<dbReference type="GO" id="GO:0005992">
    <property type="term" value="P:trehalose biosynthetic process"/>
    <property type="evidence" value="ECO:0007669"/>
    <property type="project" value="UniProtKB-UniPathway"/>
</dbReference>
<keyword evidence="9" id="KW-1185">Reference proteome</keyword>
<dbReference type="Proteomes" id="UP000018291">
    <property type="component" value="Unassembled WGS sequence"/>
</dbReference>
<evidence type="ECO:0000256" key="5">
    <source>
        <dbReference type="ARBA" id="ARBA00024179"/>
    </source>
</evidence>
<feature type="region of interest" description="Disordered" evidence="7">
    <location>
        <begin position="112"/>
        <end position="133"/>
    </location>
</feature>